<keyword evidence="1 4" id="KW-0963">Cytoplasm</keyword>
<dbReference type="PIRSF" id="PIRSF001213">
    <property type="entry name" value="Psome_endopept_beta"/>
    <property type="match status" value="1"/>
</dbReference>
<dbReference type="FunFam" id="3.60.20.10:FF:000014">
    <property type="entry name" value="Proteasome subunit beta type-7"/>
    <property type="match status" value="1"/>
</dbReference>
<comment type="subcellular location">
    <subcellularLocation>
        <location evidence="4">Cytoplasm</location>
    </subcellularLocation>
    <subcellularLocation>
        <location evidence="4">Nucleus</location>
    </subcellularLocation>
</comment>
<dbReference type="CDD" id="cd03760">
    <property type="entry name" value="proteasome_beta_type_4"/>
    <property type="match status" value="1"/>
</dbReference>
<dbReference type="PANTHER" id="PTHR32194">
    <property type="entry name" value="METALLOPROTEASE TLDD"/>
    <property type="match status" value="1"/>
</dbReference>
<proteinExistence type="inferred from homology"/>
<dbReference type="InterPro" id="IPR016295">
    <property type="entry name" value="Proteasome_beta4"/>
</dbReference>
<gene>
    <name evidence="5" type="ORF">CHS0354_034498</name>
</gene>
<evidence type="ECO:0000256" key="3">
    <source>
        <dbReference type="ARBA" id="ARBA00023242"/>
    </source>
</evidence>
<dbReference type="Pfam" id="PF00227">
    <property type="entry name" value="Proteasome"/>
    <property type="match status" value="1"/>
</dbReference>
<dbReference type="InterPro" id="IPR029055">
    <property type="entry name" value="Ntn_hydrolases_N"/>
</dbReference>
<keyword evidence="6" id="KW-1185">Reference proteome</keyword>
<reference evidence="5" key="2">
    <citation type="journal article" date="2021" name="Genome Biol. Evol.">
        <title>Developing a high-quality reference genome for a parasitic bivalve with doubly uniparental inheritance (Bivalvia: Unionida).</title>
        <authorList>
            <person name="Smith C.H."/>
        </authorList>
    </citation>
    <scope>NUCLEOTIDE SEQUENCE</scope>
    <source>
        <strain evidence="5">CHS0354</strain>
        <tissue evidence="5">Mantle</tissue>
    </source>
</reference>
<protein>
    <recommendedName>
        <fullName evidence="4">Proteasome subunit beta</fullName>
    </recommendedName>
</protein>
<evidence type="ECO:0000313" key="6">
    <source>
        <dbReference type="Proteomes" id="UP001195483"/>
    </source>
</evidence>
<dbReference type="Proteomes" id="UP001195483">
    <property type="component" value="Unassembled WGS sequence"/>
</dbReference>
<dbReference type="InterPro" id="IPR001353">
    <property type="entry name" value="Proteasome_sua/b"/>
</dbReference>
<evidence type="ECO:0000256" key="2">
    <source>
        <dbReference type="ARBA" id="ARBA00022942"/>
    </source>
</evidence>
<dbReference type="InterPro" id="IPR023333">
    <property type="entry name" value="Proteasome_suB-type"/>
</dbReference>
<evidence type="ECO:0000256" key="4">
    <source>
        <dbReference type="PIRNR" id="PIRNR001213"/>
    </source>
</evidence>
<dbReference type="GO" id="GO:0005634">
    <property type="term" value="C:nucleus"/>
    <property type="evidence" value="ECO:0007669"/>
    <property type="project" value="UniProtKB-SubCell"/>
</dbReference>
<dbReference type="SUPFAM" id="SSF56235">
    <property type="entry name" value="N-terminal nucleophile aminohydrolases (Ntn hydrolases)"/>
    <property type="match status" value="1"/>
</dbReference>
<dbReference type="PANTHER" id="PTHR32194:SF6">
    <property type="entry name" value="PROTEASOME SUBUNIT BETA"/>
    <property type="match status" value="1"/>
</dbReference>
<dbReference type="AlphaFoldDB" id="A0AAE0SQS6"/>
<keyword evidence="2 4" id="KW-0647">Proteasome</keyword>
<accession>A0AAE0SQS6</accession>
<reference evidence="5" key="1">
    <citation type="journal article" date="2021" name="Genome Biol. Evol.">
        <title>A High-Quality Reference Genome for a Parasitic Bivalve with Doubly Uniparental Inheritance (Bivalvia: Unionida).</title>
        <authorList>
            <person name="Smith C.H."/>
        </authorList>
    </citation>
    <scope>NUCLEOTIDE SEQUENCE</scope>
    <source>
        <strain evidence="5">CHS0354</strain>
    </source>
</reference>
<comment type="caution">
    <text evidence="5">The sequence shown here is derived from an EMBL/GenBank/DDBJ whole genome shotgun (WGS) entry which is preliminary data.</text>
</comment>
<dbReference type="EMBL" id="JAEAOA010002028">
    <property type="protein sequence ID" value="KAK3596253.1"/>
    <property type="molecule type" value="Genomic_DNA"/>
</dbReference>
<comment type="similarity">
    <text evidence="4">Belongs to the peptidase T1B family.</text>
</comment>
<keyword evidence="3 4" id="KW-0539">Nucleus</keyword>
<evidence type="ECO:0000256" key="1">
    <source>
        <dbReference type="ARBA" id="ARBA00022490"/>
    </source>
</evidence>
<dbReference type="PROSITE" id="PS51476">
    <property type="entry name" value="PROTEASOME_BETA_2"/>
    <property type="match status" value="1"/>
</dbReference>
<dbReference type="GO" id="GO:0005737">
    <property type="term" value="C:cytoplasm"/>
    <property type="evidence" value="ECO:0007669"/>
    <property type="project" value="UniProtKB-SubCell"/>
</dbReference>
<evidence type="ECO:0000313" key="5">
    <source>
        <dbReference type="EMBL" id="KAK3596253.1"/>
    </source>
</evidence>
<dbReference type="GO" id="GO:0051603">
    <property type="term" value="P:proteolysis involved in protein catabolic process"/>
    <property type="evidence" value="ECO:0007669"/>
    <property type="project" value="InterPro"/>
</dbReference>
<organism evidence="5 6">
    <name type="scientific">Potamilus streckersoni</name>
    <dbReference type="NCBI Taxonomy" id="2493646"/>
    <lineage>
        <taxon>Eukaryota</taxon>
        <taxon>Metazoa</taxon>
        <taxon>Spiralia</taxon>
        <taxon>Lophotrochozoa</taxon>
        <taxon>Mollusca</taxon>
        <taxon>Bivalvia</taxon>
        <taxon>Autobranchia</taxon>
        <taxon>Heteroconchia</taxon>
        <taxon>Palaeoheterodonta</taxon>
        <taxon>Unionida</taxon>
        <taxon>Unionoidea</taxon>
        <taxon>Unionidae</taxon>
        <taxon>Ambleminae</taxon>
        <taxon>Lampsilini</taxon>
        <taxon>Potamilus</taxon>
    </lineage>
</organism>
<comment type="function">
    <text evidence="4">Non-catalytic component of the proteasome.</text>
</comment>
<reference evidence="5" key="3">
    <citation type="submission" date="2023-05" db="EMBL/GenBank/DDBJ databases">
        <authorList>
            <person name="Smith C.H."/>
        </authorList>
    </citation>
    <scope>NUCLEOTIDE SEQUENCE</scope>
    <source>
        <strain evidence="5">CHS0354</strain>
        <tissue evidence="5">Mantle</tissue>
    </source>
</reference>
<name>A0AAE0SQS6_9BIVA</name>
<sequence>MATAPLFRTEFWRNGPQPGSIYNFPGGKTKPDLNPMKRTMNPTVTGTSVLGLKFKDGVVISADKLGSYGSLARYRDLTRVMKINDTTILGSSGDYADFQFLTNLIQERVIEEECLNDGFGYTPLRLFSWLTRVLYNRRSNFNPLWNTYIVGGLQDGEPFLGYVDKIGTAYQAPTVASGYGAYIAQPLLREAFENNPNMSLEEAAKTIDRCMKILFYRDARSLNKYDLAIVTKDGVEIKSSIVSETNWEISDFVKGYE</sequence>
<dbReference type="GO" id="GO:0019774">
    <property type="term" value="C:proteasome core complex, beta-subunit complex"/>
    <property type="evidence" value="ECO:0007669"/>
    <property type="project" value="UniProtKB-UniRule"/>
</dbReference>
<dbReference type="Gene3D" id="3.60.20.10">
    <property type="entry name" value="Glutamine Phosphoribosylpyrophosphate, subunit 1, domain 1"/>
    <property type="match status" value="1"/>
</dbReference>